<dbReference type="RefSeq" id="WP_257316523.1">
    <property type="nucleotide sequence ID" value="NZ_JANFDG010000020.1"/>
</dbReference>
<evidence type="ECO:0000256" key="7">
    <source>
        <dbReference type="ARBA" id="ARBA00022827"/>
    </source>
</evidence>
<accession>A0ABV7DNI9</accession>
<keyword evidence="7 11" id="KW-0274">FAD</keyword>
<dbReference type="InterPro" id="IPR024932">
    <property type="entry name" value="ApbE"/>
</dbReference>
<organism evidence="12 13">
    <name type="scientific">Shinella pollutisoli</name>
    <dbReference type="NCBI Taxonomy" id="2250594"/>
    <lineage>
        <taxon>Bacteria</taxon>
        <taxon>Pseudomonadati</taxon>
        <taxon>Pseudomonadota</taxon>
        <taxon>Alphaproteobacteria</taxon>
        <taxon>Hyphomicrobiales</taxon>
        <taxon>Rhizobiaceae</taxon>
        <taxon>Shinella</taxon>
    </lineage>
</organism>
<protein>
    <recommendedName>
        <fullName evidence="3 11">FAD:protein FMN transferase</fullName>
        <ecNumber evidence="2 11">2.7.1.180</ecNumber>
    </recommendedName>
    <alternativeName>
        <fullName evidence="9 11">Flavin transferase</fullName>
    </alternativeName>
</protein>
<keyword evidence="5 11" id="KW-0808">Transferase</keyword>
<keyword evidence="13" id="KW-1185">Reference proteome</keyword>
<dbReference type="Proteomes" id="UP001595377">
    <property type="component" value="Unassembled WGS sequence"/>
</dbReference>
<dbReference type="PIRSF" id="PIRSF006268">
    <property type="entry name" value="ApbE"/>
    <property type="match status" value="1"/>
</dbReference>
<evidence type="ECO:0000313" key="12">
    <source>
        <dbReference type="EMBL" id="MFC3075954.1"/>
    </source>
</evidence>
<evidence type="ECO:0000256" key="4">
    <source>
        <dbReference type="ARBA" id="ARBA00022630"/>
    </source>
</evidence>
<dbReference type="Pfam" id="PF02424">
    <property type="entry name" value="ApbE"/>
    <property type="match status" value="1"/>
</dbReference>
<dbReference type="EMBL" id="JBHRSP010000043">
    <property type="protein sequence ID" value="MFC3075954.1"/>
    <property type="molecule type" value="Genomic_DNA"/>
</dbReference>
<evidence type="ECO:0000256" key="9">
    <source>
        <dbReference type="ARBA" id="ARBA00031306"/>
    </source>
</evidence>
<dbReference type="SUPFAM" id="SSF143631">
    <property type="entry name" value="ApbE-like"/>
    <property type="match status" value="1"/>
</dbReference>
<dbReference type="InterPro" id="IPR003374">
    <property type="entry name" value="ApbE-like_sf"/>
</dbReference>
<dbReference type="Gene3D" id="3.10.520.10">
    <property type="entry name" value="ApbE-like domains"/>
    <property type="match status" value="1"/>
</dbReference>
<sequence>MGADISRRRFLGISAAAAGFALLPLGGPARAAPQAVRWHGRALGAPAELILHHPDREQAERLIRRIVVEIDRLERIFSLYIPDSALNVLNANGALADPPPELVAVLEESRAAWRLSGGLFDPTIQPLWTLYARHFAAPEADPAGPSPREIGTALTRVGLDRVAFDGNRIAFRVPGMALTLNGIAQGYITDRAIALLRAGGVEHTLADLGEIRALGPRGDGTPWRAGIAGTAARVDLVDRAMATSGTDGFRFAGPGSPCHLIDPRSGTAADRYRSVSVVAPTAAGADALSTAFSFMRAEDIAAALPAGVEVHLYDRAGGYRHIG</sequence>
<proteinExistence type="inferred from homology"/>
<evidence type="ECO:0000256" key="6">
    <source>
        <dbReference type="ARBA" id="ARBA00022723"/>
    </source>
</evidence>
<dbReference type="EC" id="2.7.1.180" evidence="2 11"/>
<evidence type="ECO:0000256" key="2">
    <source>
        <dbReference type="ARBA" id="ARBA00011955"/>
    </source>
</evidence>
<dbReference type="InterPro" id="IPR006311">
    <property type="entry name" value="TAT_signal"/>
</dbReference>
<comment type="catalytic activity">
    <reaction evidence="10 11">
        <text>L-threonyl-[protein] + FAD = FMN-L-threonyl-[protein] + AMP + H(+)</text>
        <dbReference type="Rhea" id="RHEA:36847"/>
        <dbReference type="Rhea" id="RHEA-COMP:11060"/>
        <dbReference type="Rhea" id="RHEA-COMP:11061"/>
        <dbReference type="ChEBI" id="CHEBI:15378"/>
        <dbReference type="ChEBI" id="CHEBI:30013"/>
        <dbReference type="ChEBI" id="CHEBI:57692"/>
        <dbReference type="ChEBI" id="CHEBI:74257"/>
        <dbReference type="ChEBI" id="CHEBI:456215"/>
        <dbReference type="EC" id="2.7.1.180"/>
    </reaction>
</comment>
<dbReference type="PROSITE" id="PS51318">
    <property type="entry name" value="TAT"/>
    <property type="match status" value="1"/>
</dbReference>
<evidence type="ECO:0000313" key="13">
    <source>
        <dbReference type="Proteomes" id="UP001595377"/>
    </source>
</evidence>
<evidence type="ECO:0000256" key="11">
    <source>
        <dbReference type="PIRNR" id="PIRNR006268"/>
    </source>
</evidence>
<keyword evidence="8 11" id="KW-0460">Magnesium</keyword>
<dbReference type="GO" id="GO:0016740">
    <property type="term" value="F:transferase activity"/>
    <property type="evidence" value="ECO:0007669"/>
    <property type="project" value="UniProtKB-KW"/>
</dbReference>
<name>A0ABV7DNI9_9HYPH</name>
<keyword evidence="6 11" id="KW-0479">Metal-binding</keyword>
<evidence type="ECO:0000256" key="10">
    <source>
        <dbReference type="ARBA" id="ARBA00048540"/>
    </source>
</evidence>
<gene>
    <name evidence="12" type="ORF">ACFOHH_22775</name>
</gene>
<keyword evidence="4 11" id="KW-0285">Flavoprotein</keyword>
<comment type="caution">
    <text evidence="12">The sequence shown here is derived from an EMBL/GenBank/DDBJ whole genome shotgun (WGS) entry which is preliminary data.</text>
</comment>
<dbReference type="PANTHER" id="PTHR30040:SF2">
    <property type="entry name" value="FAD:PROTEIN FMN TRANSFERASE"/>
    <property type="match status" value="1"/>
</dbReference>
<comment type="similarity">
    <text evidence="11">Belongs to the ApbE family.</text>
</comment>
<evidence type="ECO:0000256" key="3">
    <source>
        <dbReference type="ARBA" id="ARBA00016337"/>
    </source>
</evidence>
<reference evidence="13" key="1">
    <citation type="journal article" date="2019" name="Int. J. Syst. Evol. Microbiol.">
        <title>The Global Catalogue of Microorganisms (GCM) 10K type strain sequencing project: providing services to taxonomists for standard genome sequencing and annotation.</title>
        <authorList>
            <consortium name="The Broad Institute Genomics Platform"/>
            <consortium name="The Broad Institute Genome Sequencing Center for Infectious Disease"/>
            <person name="Wu L."/>
            <person name="Ma J."/>
        </authorList>
    </citation>
    <scope>NUCLEOTIDE SEQUENCE [LARGE SCALE GENOMIC DNA]</scope>
    <source>
        <strain evidence="13">KCTC 52677</strain>
    </source>
</reference>
<evidence type="ECO:0000256" key="8">
    <source>
        <dbReference type="ARBA" id="ARBA00022842"/>
    </source>
</evidence>
<evidence type="ECO:0000256" key="1">
    <source>
        <dbReference type="ARBA" id="ARBA00001946"/>
    </source>
</evidence>
<comment type="cofactor">
    <cofactor evidence="1">
        <name>Mg(2+)</name>
        <dbReference type="ChEBI" id="CHEBI:18420"/>
    </cofactor>
</comment>
<dbReference type="PANTHER" id="PTHR30040">
    <property type="entry name" value="THIAMINE BIOSYNTHESIS LIPOPROTEIN APBE"/>
    <property type="match status" value="1"/>
</dbReference>
<evidence type="ECO:0000256" key="5">
    <source>
        <dbReference type="ARBA" id="ARBA00022679"/>
    </source>
</evidence>